<dbReference type="Proteomes" id="UP000018542">
    <property type="component" value="Chromosome"/>
</dbReference>
<keyword evidence="3" id="KW-1185">Reference proteome</keyword>
<dbReference type="STRING" id="1029756.W911_03000"/>
<dbReference type="EMBL" id="CP006912">
    <property type="protein sequence ID" value="AHB49875.1"/>
    <property type="molecule type" value="Genomic_DNA"/>
</dbReference>
<sequence>MTKEKRPNAAATVENAADAPSPIDADDLPDTDLARVHGGSATAALTRGAIQDACFTASTAKTAAIH</sequence>
<evidence type="ECO:0000256" key="1">
    <source>
        <dbReference type="SAM" id="MobiDB-lite"/>
    </source>
</evidence>
<proteinExistence type="predicted"/>
<protein>
    <submittedName>
        <fullName evidence="2">Uncharacterized protein</fullName>
    </submittedName>
</protein>
<reference evidence="2 3" key="1">
    <citation type="journal article" date="2014" name="Genome Announc.">
        <title>Complete Genome Sequence of Hyphomicrobium nitrativorans Strain NL23, a Denitrifying Bacterium Isolated from Biofilm of a Methanol-Fed Denitrification System Treating Seawater at the Montreal Biodome.</title>
        <authorList>
            <person name="Martineau C."/>
            <person name="Villeneuve C."/>
            <person name="Mauffrey F."/>
            <person name="Villemur R."/>
        </authorList>
    </citation>
    <scope>NUCLEOTIDE SEQUENCE [LARGE SCALE GENOMIC DNA]</scope>
    <source>
        <strain evidence="2">NL23</strain>
    </source>
</reference>
<feature type="compositionally biased region" description="Low complexity" evidence="1">
    <location>
        <begin position="9"/>
        <end position="23"/>
    </location>
</feature>
<accession>V5SII4</accession>
<evidence type="ECO:0000313" key="2">
    <source>
        <dbReference type="EMBL" id="AHB49875.1"/>
    </source>
</evidence>
<dbReference type="HOGENOM" id="CLU_2825294_0_0_5"/>
<gene>
    <name evidence="2" type="ORF">W911_03000</name>
</gene>
<dbReference type="AlphaFoldDB" id="V5SII4"/>
<evidence type="ECO:0000313" key="3">
    <source>
        <dbReference type="Proteomes" id="UP000018542"/>
    </source>
</evidence>
<dbReference type="RefSeq" id="WP_023786023.1">
    <property type="nucleotide sequence ID" value="NC_022997.1"/>
</dbReference>
<dbReference type="KEGG" id="hni:W911_03000"/>
<name>V5SII4_9HYPH</name>
<organism evidence="2 3">
    <name type="scientific">Hyphomicrobium nitrativorans NL23</name>
    <dbReference type="NCBI Taxonomy" id="1029756"/>
    <lineage>
        <taxon>Bacteria</taxon>
        <taxon>Pseudomonadati</taxon>
        <taxon>Pseudomonadota</taxon>
        <taxon>Alphaproteobacteria</taxon>
        <taxon>Hyphomicrobiales</taxon>
        <taxon>Hyphomicrobiaceae</taxon>
        <taxon>Hyphomicrobium</taxon>
    </lineage>
</organism>
<dbReference type="PATRIC" id="fig|1029756.8.peg.631"/>
<feature type="region of interest" description="Disordered" evidence="1">
    <location>
        <begin position="1"/>
        <end position="32"/>
    </location>
</feature>